<dbReference type="InterPro" id="IPR013933">
    <property type="entry name" value="CRC_Rsc7/Swp82"/>
</dbReference>
<feature type="region of interest" description="Disordered" evidence="3">
    <location>
        <begin position="552"/>
        <end position="602"/>
    </location>
</feature>
<dbReference type="Proteomes" id="UP000094385">
    <property type="component" value="Unassembled WGS sequence"/>
</dbReference>
<sequence>MADSNDSDYSSRSTSPFKRSLNSSARGSTPAKRSRSKASSSLSSLSRSRSRSNTPAIVPAVKEDDDDDPYIDEEGDISSNGSAESGEESSDMDQSAIRADDEDMEDGEIDETAEKSPKAEEDPELQAPVNQGQDDDEYHDDDDDQKEEGEIDEGEDIEDDQDLEHAQDGAEAEAQEGDKAEDTVVVPKARRGTPSSSVSTPPPGTRASSIARNRRRLASAAISATSSPRPRSSHSVTKSSSKSKVPVPIPGSEHTTEVLNEDGDEYIVAEIDPQGEAKLSADGALLDGREFRMRTFTLPNRGSKIFMMATECAKELQYRDSYLLFNKNRSLYKLIATQGDKEALIEMGLLPYAYRSRQIALVSARSMFRAFGSLAVVDGRRVRDDYWEQKARDEGFTEIDFAVEKKPVLIPHLTPNAHTATSTPGFQGSGQLDSTPSALESMVFQGIARGDSNGQIVFGSRGSSKIVDIPLDRIVRIFTASSNSTTDPQDEPVKFFATPSKGIREDTTRRASLHSMVEAASAALEFNAFVGQKRRAREQMWKAYWSREVLPKQSENKGADGQGKNDDRSGDDSDANKADDKFRDTAVNDSVSVKPIKQDVEV</sequence>
<feature type="region of interest" description="Disordered" evidence="3">
    <location>
        <begin position="414"/>
        <end position="433"/>
    </location>
</feature>
<evidence type="ECO:0008006" key="6">
    <source>
        <dbReference type="Google" id="ProtNLM"/>
    </source>
</evidence>
<feature type="compositionally biased region" description="Low complexity" evidence="3">
    <location>
        <begin position="37"/>
        <end position="47"/>
    </location>
</feature>
<keyword evidence="1" id="KW-0805">Transcription regulation</keyword>
<keyword evidence="2" id="KW-0804">Transcription</keyword>
<protein>
    <recommendedName>
        <fullName evidence="6">Chromatin structure-remodeling complex protein RSC7</fullName>
    </recommendedName>
</protein>
<dbReference type="Pfam" id="PF08624">
    <property type="entry name" value="CRC_subunit"/>
    <property type="match status" value="1"/>
</dbReference>
<dbReference type="OrthoDB" id="5598844at2759"/>
<dbReference type="AlphaFoldDB" id="A0A1E3Q9U1"/>
<feature type="compositionally biased region" description="Acidic residues" evidence="3">
    <location>
        <begin position="63"/>
        <end position="76"/>
    </location>
</feature>
<feature type="compositionally biased region" description="Polar residues" evidence="3">
    <location>
        <begin position="416"/>
        <end position="433"/>
    </location>
</feature>
<evidence type="ECO:0000256" key="1">
    <source>
        <dbReference type="ARBA" id="ARBA00023015"/>
    </source>
</evidence>
<feature type="region of interest" description="Disordered" evidence="3">
    <location>
        <begin position="1"/>
        <end position="256"/>
    </location>
</feature>
<feature type="compositionally biased region" description="Acidic residues" evidence="3">
    <location>
        <begin position="100"/>
        <end position="111"/>
    </location>
</feature>
<dbReference type="STRING" id="675824.A0A1E3Q9U1"/>
<dbReference type="PANTHER" id="PTHR22597:SF5">
    <property type="entry name" value="LOCALIZATION PROTEIN, PUTATIVE (AFU_ORTHOLOGUE AFUA_1G10600)-RELATED"/>
    <property type="match status" value="1"/>
</dbReference>
<feature type="compositionally biased region" description="Low complexity" evidence="3">
    <location>
        <begin position="233"/>
        <end position="252"/>
    </location>
</feature>
<dbReference type="GO" id="GO:0016586">
    <property type="term" value="C:RSC-type complex"/>
    <property type="evidence" value="ECO:0007669"/>
    <property type="project" value="TreeGrafter"/>
</dbReference>
<dbReference type="PANTHER" id="PTHR22597">
    <property type="entry name" value="POLYCOMB GROUP PROTEIN"/>
    <property type="match status" value="1"/>
</dbReference>
<accession>A0A1E3Q9U1</accession>
<proteinExistence type="predicted"/>
<evidence type="ECO:0000256" key="2">
    <source>
        <dbReference type="ARBA" id="ARBA00023163"/>
    </source>
</evidence>
<name>A0A1E3Q9U1_LIPST</name>
<evidence type="ECO:0000313" key="4">
    <source>
        <dbReference type="EMBL" id="ODQ74441.1"/>
    </source>
</evidence>
<evidence type="ECO:0000313" key="5">
    <source>
        <dbReference type="Proteomes" id="UP000094385"/>
    </source>
</evidence>
<feature type="compositionally biased region" description="Basic and acidic residues" evidence="3">
    <location>
        <begin position="554"/>
        <end position="586"/>
    </location>
</feature>
<dbReference type="GO" id="GO:0031490">
    <property type="term" value="F:chromatin DNA binding"/>
    <property type="evidence" value="ECO:0007669"/>
    <property type="project" value="TreeGrafter"/>
</dbReference>
<evidence type="ECO:0000256" key="3">
    <source>
        <dbReference type="SAM" id="MobiDB-lite"/>
    </source>
</evidence>
<feature type="compositionally biased region" description="Acidic residues" evidence="3">
    <location>
        <begin position="133"/>
        <end position="162"/>
    </location>
</feature>
<feature type="compositionally biased region" description="Low complexity" evidence="3">
    <location>
        <begin position="1"/>
        <end position="15"/>
    </location>
</feature>
<organism evidence="4 5">
    <name type="scientific">Lipomyces starkeyi NRRL Y-11557</name>
    <dbReference type="NCBI Taxonomy" id="675824"/>
    <lineage>
        <taxon>Eukaryota</taxon>
        <taxon>Fungi</taxon>
        <taxon>Dikarya</taxon>
        <taxon>Ascomycota</taxon>
        <taxon>Saccharomycotina</taxon>
        <taxon>Lipomycetes</taxon>
        <taxon>Lipomycetales</taxon>
        <taxon>Lipomycetaceae</taxon>
        <taxon>Lipomyces</taxon>
    </lineage>
</organism>
<dbReference type="EMBL" id="KV454292">
    <property type="protein sequence ID" value="ODQ74441.1"/>
    <property type="molecule type" value="Genomic_DNA"/>
</dbReference>
<gene>
    <name evidence="4" type="ORF">LIPSTDRAFT_2425</name>
</gene>
<keyword evidence="5" id="KW-1185">Reference proteome</keyword>
<feature type="compositionally biased region" description="Polar residues" evidence="3">
    <location>
        <begin position="16"/>
        <end position="27"/>
    </location>
</feature>
<reference evidence="4 5" key="1">
    <citation type="journal article" date="2016" name="Proc. Natl. Acad. Sci. U.S.A.">
        <title>Comparative genomics of biotechnologically important yeasts.</title>
        <authorList>
            <person name="Riley R."/>
            <person name="Haridas S."/>
            <person name="Wolfe K.H."/>
            <person name="Lopes M.R."/>
            <person name="Hittinger C.T."/>
            <person name="Goeker M."/>
            <person name="Salamov A.A."/>
            <person name="Wisecaver J.H."/>
            <person name="Long T.M."/>
            <person name="Calvey C.H."/>
            <person name="Aerts A.L."/>
            <person name="Barry K.W."/>
            <person name="Choi C."/>
            <person name="Clum A."/>
            <person name="Coughlan A.Y."/>
            <person name="Deshpande S."/>
            <person name="Douglass A.P."/>
            <person name="Hanson S.J."/>
            <person name="Klenk H.-P."/>
            <person name="LaButti K.M."/>
            <person name="Lapidus A."/>
            <person name="Lindquist E.A."/>
            <person name="Lipzen A.M."/>
            <person name="Meier-Kolthoff J.P."/>
            <person name="Ohm R.A."/>
            <person name="Otillar R.P."/>
            <person name="Pangilinan J.L."/>
            <person name="Peng Y."/>
            <person name="Rokas A."/>
            <person name="Rosa C.A."/>
            <person name="Scheuner C."/>
            <person name="Sibirny A.A."/>
            <person name="Slot J.C."/>
            <person name="Stielow J.B."/>
            <person name="Sun H."/>
            <person name="Kurtzman C.P."/>
            <person name="Blackwell M."/>
            <person name="Grigoriev I.V."/>
            <person name="Jeffries T.W."/>
        </authorList>
    </citation>
    <scope>NUCLEOTIDE SEQUENCE [LARGE SCALE GENOMIC DNA]</scope>
    <source>
        <strain evidence="4 5">NRRL Y-11557</strain>
    </source>
</reference>